<dbReference type="Pfam" id="PF02768">
    <property type="entry name" value="DNA_pol3_beta_3"/>
    <property type="match status" value="1"/>
</dbReference>
<keyword evidence="8" id="KW-0238">DNA-binding</keyword>
<dbReference type="PANTHER" id="PTHR30478">
    <property type="entry name" value="DNA POLYMERASE III SUBUNIT BETA"/>
    <property type="match status" value="1"/>
</dbReference>
<evidence type="ECO:0000256" key="6">
    <source>
        <dbReference type="ARBA" id="ARBA00022705"/>
    </source>
</evidence>
<evidence type="ECO:0000313" key="11">
    <source>
        <dbReference type="EMBL" id="MPL89229.1"/>
    </source>
</evidence>
<dbReference type="GO" id="GO:0003887">
    <property type="term" value="F:DNA-directed DNA polymerase activity"/>
    <property type="evidence" value="ECO:0007669"/>
    <property type="project" value="UniProtKB-KW"/>
</dbReference>
<comment type="subcellular location">
    <subcellularLocation>
        <location evidence="1">Cytoplasm</location>
    </subcellularLocation>
</comment>
<evidence type="ECO:0000256" key="8">
    <source>
        <dbReference type="ARBA" id="ARBA00023125"/>
    </source>
</evidence>
<proteinExistence type="inferred from homology"/>
<keyword evidence="4" id="KW-0808">Transferase</keyword>
<dbReference type="SUPFAM" id="SSF55979">
    <property type="entry name" value="DNA clamp"/>
    <property type="match status" value="2"/>
</dbReference>
<dbReference type="GO" id="GO:0006271">
    <property type="term" value="P:DNA strand elongation involved in DNA replication"/>
    <property type="evidence" value="ECO:0007669"/>
    <property type="project" value="TreeGrafter"/>
</dbReference>
<dbReference type="Gene3D" id="3.10.150.10">
    <property type="entry name" value="DNA Polymerase III, subunit A, domain 2"/>
    <property type="match status" value="2"/>
</dbReference>
<evidence type="ECO:0000259" key="10">
    <source>
        <dbReference type="Pfam" id="PF02768"/>
    </source>
</evidence>
<dbReference type="AlphaFoldDB" id="A0A644VCZ1"/>
<dbReference type="InterPro" id="IPR022635">
    <property type="entry name" value="DNA_polIII_beta_C"/>
</dbReference>
<feature type="compositionally biased region" description="Low complexity" evidence="9">
    <location>
        <begin position="388"/>
        <end position="400"/>
    </location>
</feature>
<feature type="compositionally biased region" description="Acidic residues" evidence="9">
    <location>
        <begin position="369"/>
        <end position="383"/>
    </location>
</feature>
<keyword evidence="6" id="KW-0235">DNA replication</keyword>
<comment type="caution">
    <text evidence="11">The sequence shown here is derived from an EMBL/GenBank/DDBJ whole genome shotgun (WGS) entry which is preliminary data.</text>
</comment>
<feature type="domain" description="DNA polymerase III beta sliding clamp C-terminal" evidence="10">
    <location>
        <begin position="236"/>
        <end position="346"/>
    </location>
</feature>
<dbReference type="InterPro" id="IPR046938">
    <property type="entry name" value="DNA_clamp_sf"/>
</dbReference>
<dbReference type="GO" id="GO:0005737">
    <property type="term" value="C:cytoplasm"/>
    <property type="evidence" value="ECO:0007669"/>
    <property type="project" value="UniProtKB-SubCell"/>
</dbReference>
<comment type="similarity">
    <text evidence="2">Belongs to the beta sliding clamp family.</text>
</comment>
<keyword evidence="7" id="KW-0239">DNA-directed DNA polymerase</keyword>
<dbReference type="EMBL" id="VSSQ01000275">
    <property type="protein sequence ID" value="MPL89229.1"/>
    <property type="molecule type" value="Genomic_DNA"/>
</dbReference>
<dbReference type="GO" id="GO:0009360">
    <property type="term" value="C:DNA polymerase III complex"/>
    <property type="evidence" value="ECO:0007669"/>
    <property type="project" value="InterPro"/>
</dbReference>
<evidence type="ECO:0000256" key="7">
    <source>
        <dbReference type="ARBA" id="ARBA00022932"/>
    </source>
</evidence>
<organism evidence="11">
    <name type="scientific">bioreactor metagenome</name>
    <dbReference type="NCBI Taxonomy" id="1076179"/>
    <lineage>
        <taxon>unclassified sequences</taxon>
        <taxon>metagenomes</taxon>
        <taxon>ecological metagenomes</taxon>
    </lineage>
</organism>
<dbReference type="CDD" id="cd00140">
    <property type="entry name" value="beta_clamp"/>
    <property type="match status" value="1"/>
</dbReference>
<dbReference type="SMART" id="SM00480">
    <property type="entry name" value="POL3Bc"/>
    <property type="match status" value="1"/>
</dbReference>
<evidence type="ECO:0000256" key="4">
    <source>
        <dbReference type="ARBA" id="ARBA00022679"/>
    </source>
</evidence>
<dbReference type="GO" id="GO:0008408">
    <property type="term" value="F:3'-5' exonuclease activity"/>
    <property type="evidence" value="ECO:0007669"/>
    <property type="project" value="InterPro"/>
</dbReference>
<evidence type="ECO:0000256" key="5">
    <source>
        <dbReference type="ARBA" id="ARBA00022695"/>
    </source>
</evidence>
<dbReference type="GO" id="GO:0003677">
    <property type="term" value="F:DNA binding"/>
    <property type="evidence" value="ECO:0007669"/>
    <property type="project" value="UniProtKB-KW"/>
</dbReference>
<keyword evidence="3" id="KW-0963">Cytoplasm</keyword>
<evidence type="ECO:0000256" key="1">
    <source>
        <dbReference type="ARBA" id="ARBA00004496"/>
    </source>
</evidence>
<evidence type="ECO:0000256" key="9">
    <source>
        <dbReference type="SAM" id="MobiDB-lite"/>
    </source>
</evidence>
<dbReference type="PANTHER" id="PTHR30478:SF0">
    <property type="entry name" value="BETA SLIDING CLAMP"/>
    <property type="match status" value="1"/>
</dbReference>
<protein>
    <recommendedName>
        <fullName evidence="10">DNA polymerase III beta sliding clamp C-terminal domain-containing protein</fullName>
    </recommendedName>
</protein>
<keyword evidence="5" id="KW-0548">Nucleotidyltransferase</keyword>
<dbReference type="InterPro" id="IPR001001">
    <property type="entry name" value="DNA_polIII_beta"/>
</dbReference>
<feature type="compositionally biased region" description="Basic residues" evidence="9">
    <location>
        <begin position="404"/>
        <end position="413"/>
    </location>
</feature>
<sequence>MNIEGKRSGEGFCAHKAILVNALSRALAERVVLMDFTIGRKGFLTYIKSLGGSNVVKVVPSSNGDASGLRVADKRLKVVCGANTSYLDDMAWVGDKTPLTLCDVRVSPSNTVKPNLGALELSEALSRVVPFTAKEDNRPVLQSVLFKVADGKLTLVSADGYRLAVVKLDFDGDEGQVLINRDELRGVISALRRAYRVRVGFEKSGESLDGMSLVLDTELIRYKWRGADGNFPEYEKLIPAAFNTFVSFDTNEAIRAVSSLKVLSDSKNYPIDLTIGNGKLTMSSPDEKGLAEIPADTQGEGRIRLDGSYLADALRACGGMVELKLVDSKSPMLFTSPDYELVVMPMFAGESQKPKDEAQTAEPVKVEPETAENPETTEPEAEIETEKANAVAEAEAIANAKAEKPKHKAKRKAKEPVAVA</sequence>
<feature type="compositionally biased region" description="Basic and acidic residues" evidence="9">
    <location>
        <begin position="352"/>
        <end position="368"/>
    </location>
</feature>
<gene>
    <name evidence="11" type="ORF">SDC9_35262</name>
</gene>
<reference evidence="11" key="1">
    <citation type="submission" date="2019-08" db="EMBL/GenBank/DDBJ databases">
        <authorList>
            <person name="Kucharzyk K."/>
            <person name="Murdoch R.W."/>
            <person name="Higgins S."/>
            <person name="Loffler F."/>
        </authorList>
    </citation>
    <scope>NUCLEOTIDE SEQUENCE</scope>
</reference>
<feature type="region of interest" description="Disordered" evidence="9">
    <location>
        <begin position="350"/>
        <end position="420"/>
    </location>
</feature>
<name>A0A644VCZ1_9ZZZZ</name>
<evidence type="ECO:0000256" key="3">
    <source>
        <dbReference type="ARBA" id="ARBA00022490"/>
    </source>
</evidence>
<evidence type="ECO:0000256" key="2">
    <source>
        <dbReference type="ARBA" id="ARBA00010752"/>
    </source>
</evidence>
<accession>A0A644VCZ1</accession>